<gene>
    <name evidence="1" type="ORF">AR543_p0062</name>
</gene>
<evidence type="ECO:0000313" key="1">
    <source>
        <dbReference type="EMBL" id="ARR10670.1"/>
    </source>
</evidence>
<dbReference type="RefSeq" id="WP_158524019.1">
    <property type="nucleotide sequence ID" value="NZ_CP021170.1"/>
</dbReference>
<sequence>MEKTQENVERVLVQGSATFSISCNELKALVTPEQAKDEAFMEGWFINQAYKMLINGGSHDSEATYENDVPVLLYEETAQSFTGKIVTDAQWKAIREESQENKSKSE</sequence>
<dbReference type="AlphaFoldDB" id="A0A1X9T3X2"/>
<geneLocation type="plasmid" evidence="1 2">
    <name>unnamed1</name>
</geneLocation>
<evidence type="ECO:0000313" key="2">
    <source>
        <dbReference type="Proteomes" id="UP000078148"/>
    </source>
</evidence>
<dbReference type="OrthoDB" id="9956555at2"/>
<dbReference type="KEGG" id="pbv:AR543_p0062"/>
<name>A0A1X9T3X2_9BACL</name>
<protein>
    <submittedName>
        <fullName evidence="1">Uncharacterized protein</fullName>
    </submittedName>
</protein>
<dbReference type="EMBL" id="CP021170">
    <property type="protein sequence ID" value="ARR10670.1"/>
    <property type="molecule type" value="Genomic_DNA"/>
</dbReference>
<keyword evidence="2" id="KW-1185">Reference proteome</keyword>
<accession>A0A1X9T3X2</accession>
<dbReference type="PROSITE" id="PS51257">
    <property type="entry name" value="PROKAR_LIPOPROTEIN"/>
    <property type="match status" value="1"/>
</dbReference>
<proteinExistence type="predicted"/>
<organism evidence="1 2">
    <name type="scientific">Paenibacillus bovis</name>
    <dbReference type="NCBI Taxonomy" id="1616788"/>
    <lineage>
        <taxon>Bacteria</taxon>
        <taxon>Bacillati</taxon>
        <taxon>Bacillota</taxon>
        <taxon>Bacilli</taxon>
        <taxon>Bacillales</taxon>
        <taxon>Paenibacillaceae</taxon>
        <taxon>Paenibacillus</taxon>
    </lineage>
</organism>
<keyword evidence="1" id="KW-0614">Plasmid</keyword>
<dbReference type="Proteomes" id="UP000078148">
    <property type="component" value="Plasmid unnamed1"/>
</dbReference>
<reference evidence="1 2" key="1">
    <citation type="journal article" date="2016" name="Int. J. Syst. Evol. Microbiol.">
        <title>Paenibacillus damxungensis sp. nov., isolated from raw yak (Bos grunniens) milk.</title>
        <authorList>
            <person name="Wu Z."/>
            <person name="Gao C."/>
            <person name="Han J."/>
            <person name="Liu Z."/>
        </authorList>
    </citation>
    <scope>NUCLEOTIDE SEQUENCE [LARGE SCALE GENOMIC DNA]</scope>
    <source>
        <strain evidence="1 2">BD3526</strain>
        <plasmid evidence="1 2">unnamed1</plasmid>
    </source>
</reference>